<dbReference type="InterPro" id="IPR044650">
    <property type="entry name" value="SRFR1-like"/>
</dbReference>
<dbReference type="SMART" id="SM00028">
    <property type="entry name" value="TPR"/>
    <property type="match status" value="10"/>
</dbReference>
<accession>A0A6M2EZW2</accession>
<feature type="repeat" description="TPR" evidence="1">
    <location>
        <begin position="415"/>
        <end position="448"/>
    </location>
</feature>
<organism evidence="3">
    <name type="scientific">Populus davidiana</name>
    <dbReference type="NCBI Taxonomy" id="266767"/>
    <lineage>
        <taxon>Eukaryota</taxon>
        <taxon>Viridiplantae</taxon>
        <taxon>Streptophyta</taxon>
        <taxon>Embryophyta</taxon>
        <taxon>Tracheophyta</taxon>
        <taxon>Spermatophyta</taxon>
        <taxon>Magnoliopsida</taxon>
        <taxon>eudicotyledons</taxon>
        <taxon>Gunneridae</taxon>
        <taxon>Pentapetalae</taxon>
        <taxon>rosids</taxon>
        <taxon>fabids</taxon>
        <taxon>Malpighiales</taxon>
        <taxon>Salicaceae</taxon>
        <taxon>Saliceae</taxon>
        <taxon>Populus</taxon>
    </lineage>
</organism>
<feature type="repeat" description="TPR" evidence="1">
    <location>
        <begin position="381"/>
        <end position="414"/>
    </location>
</feature>
<dbReference type="InterPro" id="IPR011990">
    <property type="entry name" value="TPR-like_helical_dom_sf"/>
</dbReference>
<dbReference type="SUPFAM" id="SSF48452">
    <property type="entry name" value="TPR-like"/>
    <property type="match status" value="1"/>
</dbReference>
<dbReference type="PANTHER" id="PTHR44749:SF1">
    <property type="entry name" value="TETRATRICOPEPTIDE-LIKE HELICAL DOMAIN-CONTAINING PROTEIN"/>
    <property type="match status" value="1"/>
</dbReference>
<dbReference type="PROSITE" id="PS50005">
    <property type="entry name" value="TPR"/>
    <property type="match status" value="4"/>
</dbReference>
<feature type="region of interest" description="Disordered" evidence="2">
    <location>
        <begin position="204"/>
        <end position="229"/>
    </location>
</feature>
<feature type="repeat" description="TPR" evidence="1">
    <location>
        <begin position="483"/>
        <end position="516"/>
    </location>
</feature>
<dbReference type="GO" id="GO:0045892">
    <property type="term" value="P:negative regulation of DNA-templated transcription"/>
    <property type="evidence" value="ECO:0007669"/>
    <property type="project" value="InterPro"/>
</dbReference>
<dbReference type="EMBL" id="GILB01010291">
    <property type="protein sequence ID" value="NUU90624.1"/>
    <property type="molecule type" value="Transcribed_RNA"/>
</dbReference>
<feature type="compositionally biased region" description="Low complexity" evidence="2">
    <location>
        <begin position="786"/>
        <end position="796"/>
    </location>
</feature>
<keyword evidence="1" id="KW-0802">TPR repeat</keyword>
<feature type="repeat" description="TPR" evidence="1">
    <location>
        <begin position="585"/>
        <end position="618"/>
    </location>
</feature>
<dbReference type="Gene3D" id="1.25.40.10">
    <property type="entry name" value="Tetratricopeptide repeat domain"/>
    <property type="match status" value="4"/>
</dbReference>
<feature type="compositionally biased region" description="Basic and acidic residues" evidence="2">
    <location>
        <begin position="145"/>
        <end position="156"/>
    </location>
</feature>
<protein>
    <recommendedName>
        <fullName evidence="4">Suppressor of RPS4-RLD 1</fullName>
    </recommendedName>
</protein>
<evidence type="ECO:0000256" key="1">
    <source>
        <dbReference type="PROSITE-ProRule" id="PRU00339"/>
    </source>
</evidence>
<proteinExistence type="predicted"/>
<dbReference type="InterPro" id="IPR019734">
    <property type="entry name" value="TPR_rpt"/>
</dbReference>
<evidence type="ECO:0000256" key="2">
    <source>
        <dbReference type="SAM" id="MobiDB-lite"/>
    </source>
</evidence>
<dbReference type="Pfam" id="PF13181">
    <property type="entry name" value="TPR_8"/>
    <property type="match status" value="2"/>
</dbReference>
<dbReference type="Pfam" id="PF13432">
    <property type="entry name" value="TPR_16"/>
    <property type="match status" value="1"/>
</dbReference>
<reference evidence="3" key="1">
    <citation type="submission" date="2020-03" db="EMBL/GenBank/DDBJ databases">
        <authorList>
            <person name="Zhang R."/>
        </authorList>
    </citation>
    <scope>NUCLEOTIDE SEQUENCE</scope>
</reference>
<sequence>MASAISERVELAKLCSSRDWSKAIRVLDSLLVQSCAIQDICNRAFCYSQLELHKHVIKDCDRALQLDPTLLQAYILKGRAFSSLGRKDDALLVWEQGYEHALHQSADLKQLLELEELLKFAKQDRSAGCEIPVVESRLSMYASESRPHSKSDETSKHQNKLSDISNLCSGSRNVLGIHSKSGDNFEIHKGISDEVGRSLKLVPESGCHTNEKSSETSKNPSKASDKSELCSELRDAPEICCKSGNNFDTDNGLSDKAEGNQKPGILVNDNHDILDLPNHVSESCSGVSNASELSSRLSMIPGNLGDTSEILSKSSNKVNMHNEVTDETKGNKKLCVTRISKTKSISVDFRLSRGIAQVNEGKYVTAISIFDQILKEDPTYPEALIGRGTARAFKRELGSAIADFSKAIESNPSAGEAWKRRGQARAALGESAEAINDLTKALEFEPNSADILHERGIVSYKFKDFDAAVEDLSACVKLDMENMSAYTYLGLALSSIGEYKKAEEAHLKAIQLDRNFLEAWAHLIQFYQDLANSTKALDCINQVLQIDSRFAKAYHLRGLLLYGMGEHRKAIKDLSIGLSIENANIESLYLRASCYHAIGEYGEAVKDYDATLDLELDSMEKFVLQCLAFYQKEIALYTASKINSEFCWFDIDGDIDPLFKEYWCKRLHPKNVCEKVYRQPPLRDSLKRGKLRKQDLATTKQKIALFAAADSIGQKIQYDCYGFLSNRRQHRMAGLAIIEIAQKVAKAWRSLQNEWKHSNKSTSKYGKRVRRRINIPSQNRGGAGCSTSSSSETTTSYGVLEDRSSGRSTMSWKDVYSMAVKWRQISEPCDPVVWVNKLSEEFNSGFGSHTPMILGQAKVVRYYQNYERTFDVAKTIMKDKLFVHSKSDNIIDLPEDKIQAIIDAKNCSDLYNVVGEDFWLATWCSSTAIEEKQLEGTRITLVKMGEGGFDFAIRTPCMPSRWDDFDAEMTMAWEAVCNAYCGETYGSTDFDVLENVRDAILRMTYYWYNFMPLSRGSAVVGFTVLLGLLLAANMEFTGKIPKGLQVDWDAILNFDPNSFAESVKRWLYPSLKITTSLKDYPDVASTLATTGSVVAALSSYDD</sequence>
<dbReference type="AlphaFoldDB" id="A0A6M2EZW2"/>
<evidence type="ECO:0000313" key="3">
    <source>
        <dbReference type="EMBL" id="NUU90624.1"/>
    </source>
</evidence>
<feature type="region of interest" description="Disordered" evidence="2">
    <location>
        <begin position="772"/>
        <end position="804"/>
    </location>
</feature>
<dbReference type="PANTHER" id="PTHR44749">
    <property type="entry name" value="SUPPRESSOR OF RPS4-RLD 1"/>
    <property type="match status" value="1"/>
</dbReference>
<name>A0A6M2EZW2_9ROSI</name>
<evidence type="ECO:0008006" key="4">
    <source>
        <dbReference type="Google" id="ProtNLM"/>
    </source>
</evidence>
<feature type="region of interest" description="Disordered" evidence="2">
    <location>
        <begin position="142"/>
        <end position="164"/>
    </location>
</feature>